<dbReference type="InterPro" id="IPR018631">
    <property type="entry name" value="AAA-ATPase-like_dom"/>
</dbReference>
<reference evidence="6" key="1">
    <citation type="submission" date="2021-06" db="EMBL/GenBank/DDBJ databases">
        <authorList>
            <person name="Kallberg Y."/>
            <person name="Tangrot J."/>
            <person name="Rosling A."/>
        </authorList>
    </citation>
    <scope>NUCLEOTIDE SEQUENCE</scope>
    <source>
        <strain evidence="6">UK204</strain>
    </source>
</reference>
<dbReference type="EMBL" id="CAJVPQ010007103">
    <property type="protein sequence ID" value="CAG8692977.1"/>
    <property type="molecule type" value="Genomic_DNA"/>
</dbReference>
<keyword evidence="7" id="KW-1185">Reference proteome</keyword>
<evidence type="ECO:0000256" key="1">
    <source>
        <dbReference type="ARBA" id="ARBA00004340"/>
    </source>
</evidence>
<evidence type="ECO:0000256" key="3">
    <source>
        <dbReference type="ARBA" id="ARBA00022525"/>
    </source>
</evidence>
<evidence type="ECO:0000256" key="2">
    <source>
        <dbReference type="ARBA" id="ARBA00004613"/>
    </source>
</evidence>
<dbReference type="Pfam" id="PF09820">
    <property type="entry name" value="AAA-ATPase_like"/>
    <property type="match status" value="1"/>
</dbReference>
<dbReference type="SUPFAM" id="SSF52540">
    <property type="entry name" value="P-loop containing nucleoside triphosphate hydrolases"/>
    <property type="match status" value="1"/>
</dbReference>
<comment type="caution">
    <text evidence="6">The sequence shown here is derived from an EMBL/GenBank/DDBJ whole genome shotgun (WGS) entry which is preliminary data.</text>
</comment>
<dbReference type="GO" id="GO:0043657">
    <property type="term" value="C:host cell"/>
    <property type="evidence" value="ECO:0007669"/>
    <property type="project" value="UniProtKB-SubCell"/>
</dbReference>
<feature type="domain" description="AAA-ATPase-like" evidence="4">
    <location>
        <begin position="256"/>
        <end position="337"/>
    </location>
</feature>
<dbReference type="AlphaFoldDB" id="A0A9N9EYR2"/>
<sequence>MNGTKGPLNSPLDSPPTRSLFEFTEKSVLNPVLTLDFRVCRYTTGVMAFCFVVGTKIESAIVVKGEAGMSIAELKDAIYKMKKKYFEKQEYDPSDLQLWKVDIPGDAENDKFVKLRTLESRSHNEDTIIQELEGQKLTIFKDFGDVFNSSSKNIRILVQPPPPATTGLKRPISDQNMRPRKLVKTDGPVDVSENFCVPFEELDSTRILGDAIAQNLCVFLVRHFQSGKTSVLHYLSNTKANYFYVHSSKLLDGFLSGLCKLLSLNQCSSCASFCDALENKYKEKIVILIDEFDRFLYNSKKNKNFECMIDEIRELTKLISDKSIGIKSIVYTGTYSIVAMLKDGVPQIRKVIESASQESIDSLSGGDSLFGEESESESLSHASKLLEPEPIPSPLNSAKTIQASDFTREQHMSFFKDIQEDRDIRINEDVLNDIYSVTNGYAGLEGLLASLCMEYSVNEKSLEFDKWNERFTEFRRNPTNHQIKAVNHIEKHLSDRDDKLIENAKNLLERFLRRGTLYSSEIRGDDISAIMHLQAIGIIKDLGSELFGFTSNIISDLLSTNYYPLYRKGLGAIPDINEPQNFLKDVLGLLTFIHHDVIFHPLAANLHSFSEAIVQGELYALLRSAVSNPVFRLFRETRTLKRSEKKCDLWLCSDSKEYGIECKVNYVSNDEIDSATKQALGYTKGRKNACSMFLLNFVPSDSISENHDFYFPCVNRGEGFYFAVVHILYSKANRNAQIFLHDEEPEEIPFATER</sequence>
<dbReference type="GO" id="GO:0005576">
    <property type="term" value="C:extracellular region"/>
    <property type="evidence" value="ECO:0007669"/>
    <property type="project" value="UniProtKB-SubCell"/>
</dbReference>
<protein>
    <submittedName>
        <fullName evidence="6">4472_t:CDS:1</fullName>
    </submittedName>
</protein>
<dbReference type="InterPro" id="IPR045379">
    <property type="entry name" value="Crinkler_N"/>
</dbReference>
<gene>
    <name evidence="6" type="ORF">FCALED_LOCUS13066</name>
</gene>
<proteinExistence type="predicted"/>
<evidence type="ECO:0000259" key="4">
    <source>
        <dbReference type="Pfam" id="PF09820"/>
    </source>
</evidence>
<name>A0A9N9EYR2_9GLOM</name>
<comment type="subcellular location">
    <subcellularLocation>
        <location evidence="1">Host cell</location>
    </subcellularLocation>
    <subcellularLocation>
        <location evidence="2">Secreted</location>
    </subcellularLocation>
</comment>
<accession>A0A9N9EYR2</accession>
<evidence type="ECO:0000259" key="5">
    <source>
        <dbReference type="Pfam" id="PF20147"/>
    </source>
</evidence>
<feature type="domain" description="Crinkler effector protein N-terminal" evidence="5">
    <location>
        <begin position="49"/>
        <end position="159"/>
    </location>
</feature>
<dbReference type="OrthoDB" id="2110003at2759"/>
<dbReference type="Pfam" id="PF20147">
    <property type="entry name" value="Crinkler"/>
    <property type="match status" value="1"/>
</dbReference>
<evidence type="ECO:0000313" key="7">
    <source>
        <dbReference type="Proteomes" id="UP000789570"/>
    </source>
</evidence>
<evidence type="ECO:0000313" key="6">
    <source>
        <dbReference type="EMBL" id="CAG8692977.1"/>
    </source>
</evidence>
<organism evidence="6 7">
    <name type="scientific">Funneliformis caledonium</name>
    <dbReference type="NCBI Taxonomy" id="1117310"/>
    <lineage>
        <taxon>Eukaryota</taxon>
        <taxon>Fungi</taxon>
        <taxon>Fungi incertae sedis</taxon>
        <taxon>Mucoromycota</taxon>
        <taxon>Glomeromycotina</taxon>
        <taxon>Glomeromycetes</taxon>
        <taxon>Glomerales</taxon>
        <taxon>Glomeraceae</taxon>
        <taxon>Funneliformis</taxon>
    </lineage>
</organism>
<dbReference type="InterPro" id="IPR027417">
    <property type="entry name" value="P-loop_NTPase"/>
</dbReference>
<keyword evidence="3" id="KW-0964">Secreted</keyword>
<dbReference type="Proteomes" id="UP000789570">
    <property type="component" value="Unassembled WGS sequence"/>
</dbReference>